<dbReference type="SUPFAM" id="SSF52096">
    <property type="entry name" value="ClpP/crotonase"/>
    <property type="match status" value="1"/>
</dbReference>
<evidence type="ECO:0000313" key="3">
    <source>
        <dbReference type="EMBL" id="CEM40592.1"/>
    </source>
</evidence>
<dbReference type="Pfam" id="PF01343">
    <property type="entry name" value="Peptidase_S49"/>
    <property type="match status" value="1"/>
</dbReference>
<dbReference type="EMBL" id="CDMZ01002068">
    <property type="protein sequence ID" value="CEM40592.1"/>
    <property type="molecule type" value="Genomic_DNA"/>
</dbReference>
<evidence type="ECO:0000256" key="1">
    <source>
        <dbReference type="SAM" id="MobiDB-lite"/>
    </source>
</evidence>
<feature type="region of interest" description="Disordered" evidence="1">
    <location>
        <begin position="257"/>
        <end position="285"/>
    </location>
</feature>
<dbReference type="CDD" id="cd07023">
    <property type="entry name" value="S49_Sppa_N_C"/>
    <property type="match status" value="1"/>
</dbReference>
<dbReference type="Gene3D" id="3.90.226.10">
    <property type="entry name" value="2-enoyl-CoA Hydratase, Chain A, domain 1"/>
    <property type="match status" value="2"/>
</dbReference>
<protein>
    <recommendedName>
        <fullName evidence="2">Peptidase S49 domain-containing protein</fullName>
    </recommendedName>
</protein>
<dbReference type="PANTHER" id="PTHR33209">
    <property type="entry name" value="PROTEASE 4"/>
    <property type="match status" value="1"/>
</dbReference>
<proteinExistence type="predicted"/>
<organism evidence="3">
    <name type="scientific">Chromera velia CCMP2878</name>
    <dbReference type="NCBI Taxonomy" id="1169474"/>
    <lineage>
        <taxon>Eukaryota</taxon>
        <taxon>Sar</taxon>
        <taxon>Alveolata</taxon>
        <taxon>Colpodellida</taxon>
        <taxon>Chromeraceae</taxon>
        <taxon>Chromera</taxon>
    </lineage>
</organism>
<feature type="region of interest" description="Disordered" evidence="1">
    <location>
        <begin position="300"/>
        <end position="331"/>
    </location>
</feature>
<name>A0A0G4HA06_9ALVE</name>
<evidence type="ECO:0000259" key="2">
    <source>
        <dbReference type="Pfam" id="PF01343"/>
    </source>
</evidence>
<feature type="domain" description="Peptidase S49" evidence="2">
    <location>
        <begin position="487"/>
        <end position="645"/>
    </location>
</feature>
<dbReference type="AlphaFoldDB" id="A0A0G4HA06"/>
<dbReference type="InterPro" id="IPR047272">
    <property type="entry name" value="S49_SppA_C"/>
</dbReference>
<feature type="non-terminal residue" evidence="3">
    <location>
        <position position="1"/>
    </location>
</feature>
<accession>A0A0G4HA06</accession>
<sequence>VLNEPSESRLTSLLYTEKRRIDNDEQRWTSTFNRTAEELRELLESAPVSIRELQQRGFLSKAHASSLEWPSLFSSMELLRTRLDREMLFTPWQLLPDLFNRSEEITLCPSQYNDTVIDVEQFLGSRAIPVWRPEVDEAEEQEAMAREVEVSHPAFLEDIRKNRSWTGGSRGKDTSASVLDMGIGPEGGVTNRWTVLGGRSGISELRRRGFRSSFFSFGEKDKRMGPRVRQGFSELQWISSSEYARQTNKLVSWKRSKVRTAAEKEEKEKDTEKEKDKEREKENKKREGWLRFWGSKREKKIEGNKGGNTTEVGAGGKNETIAEEGSGNATEVAAGGKNETIAEEGSGNAIEVAAGGKNETIAEEGSGNATEVAAGGKNEIAAEHFPSLSPLEDDLFECVPKKERKWIRKGLFRRKHKLDEEEFKEHVALVTLIGGIGGPASSRFDGQMRNAREDWQTKAILLYIDTTGGSSLSAQEHQALIRQTREQYGLPVICLMGSQCTSAGFGMASQCDLIFLSNNTLTGSIGTVYSGFSTAPGWYEQGDIRVFEYRTTNRSQGWKGAGLGLPLPEVGYAYYRPPTKDEQGWYEKDLDGYYERFLTAVSRGWNLTEEQVFAVAGGRVWWGDDALRLGLADFEGGFTDALAAAGVLGKMALSDKPFGRPDFRKYTDTPSSLSLRSAFSQATVNTLDSSELGWTGRAWRLARNVVERIWGSGRKSTLHERDKSILAFISALEKIEKSGSHSLNSKQPRSPVVQEELVKNLMTAEAGMGQQAGSSDDLLVDLLSKLFLSGHLKGGREGKEVSSEKVPVVESRLDELLQEAVSLQDPSDLVYVNPKTQQDGWDMYKIV</sequence>
<dbReference type="VEuPathDB" id="CryptoDB:Cvel_25413"/>
<dbReference type="InterPro" id="IPR002142">
    <property type="entry name" value="Peptidase_S49"/>
</dbReference>
<dbReference type="InterPro" id="IPR029045">
    <property type="entry name" value="ClpP/crotonase-like_dom_sf"/>
</dbReference>
<dbReference type="GO" id="GO:0006508">
    <property type="term" value="P:proteolysis"/>
    <property type="evidence" value="ECO:0007669"/>
    <property type="project" value="InterPro"/>
</dbReference>
<dbReference type="GO" id="GO:0008233">
    <property type="term" value="F:peptidase activity"/>
    <property type="evidence" value="ECO:0007669"/>
    <property type="project" value="InterPro"/>
</dbReference>
<feature type="compositionally biased region" description="Basic and acidic residues" evidence="1">
    <location>
        <begin position="260"/>
        <end position="285"/>
    </location>
</feature>
<gene>
    <name evidence="3" type="ORF">Cvel_25413</name>
</gene>
<reference evidence="3" key="1">
    <citation type="submission" date="2014-11" db="EMBL/GenBank/DDBJ databases">
        <authorList>
            <person name="Otto D Thomas"/>
            <person name="Naeem Raeece"/>
        </authorList>
    </citation>
    <scope>NUCLEOTIDE SEQUENCE</scope>
</reference>